<reference evidence="8" key="1">
    <citation type="journal article" date="2019" name="Int. J. Syst. Evol. Microbiol.">
        <title>The Global Catalogue of Microorganisms (GCM) 10K type strain sequencing project: providing services to taxonomists for standard genome sequencing and annotation.</title>
        <authorList>
            <consortium name="The Broad Institute Genomics Platform"/>
            <consortium name="The Broad Institute Genome Sequencing Center for Infectious Disease"/>
            <person name="Wu L."/>
            <person name="Ma J."/>
        </authorList>
    </citation>
    <scope>NUCLEOTIDE SEQUENCE [LARGE SCALE GENOMIC DNA]</scope>
    <source>
        <strain evidence="8">NCAIM B.02333</strain>
    </source>
</reference>
<dbReference type="RefSeq" id="WP_340295987.1">
    <property type="nucleotide sequence ID" value="NZ_JBBEOI010000370.1"/>
</dbReference>
<name>A0ABV7WB36_9MICO</name>
<feature type="transmembrane region" description="Helical" evidence="5">
    <location>
        <begin position="43"/>
        <end position="66"/>
    </location>
</feature>
<dbReference type="Proteomes" id="UP001595685">
    <property type="component" value="Unassembled WGS sequence"/>
</dbReference>
<evidence type="ECO:0000313" key="8">
    <source>
        <dbReference type="Proteomes" id="UP001595685"/>
    </source>
</evidence>
<evidence type="ECO:0000256" key="5">
    <source>
        <dbReference type="SAM" id="Phobius"/>
    </source>
</evidence>
<evidence type="ECO:0000313" key="7">
    <source>
        <dbReference type="EMBL" id="MFC3687024.1"/>
    </source>
</evidence>
<keyword evidence="5" id="KW-1133">Transmembrane helix</keyword>
<keyword evidence="5" id="KW-0812">Transmembrane</keyword>
<evidence type="ECO:0000256" key="3">
    <source>
        <dbReference type="ARBA" id="ARBA00022801"/>
    </source>
</evidence>
<keyword evidence="5" id="KW-0472">Membrane</keyword>
<proteinExistence type="inferred from homology"/>
<organism evidence="7 8">
    <name type="scientific">Aquipuribacter hungaricus</name>
    <dbReference type="NCBI Taxonomy" id="545624"/>
    <lineage>
        <taxon>Bacteria</taxon>
        <taxon>Bacillati</taxon>
        <taxon>Actinomycetota</taxon>
        <taxon>Actinomycetes</taxon>
        <taxon>Micrococcales</taxon>
        <taxon>Intrasporangiaceae</taxon>
        <taxon>Aquipuribacter</taxon>
    </lineage>
</organism>
<dbReference type="Gene3D" id="2.40.10.10">
    <property type="entry name" value="Trypsin-like serine proteases"/>
    <property type="match status" value="2"/>
</dbReference>
<dbReference type="Pfam" id="PF13365">
    <property type="entry name" value="Trypsin_2"/>
    <property type="match status" value="1"/>
</dbReference>
<keyword evidence="8" id="KW-1185">Reference proteome</keyword>
<feature type="region of interest" description="Disordered" evidence="4">
    <location>
        <begin position="82"/>
        <end position="122"/>
    </location>
</feature>
<dbReference type="InterPro" id="IPR001478">
    <property type="entry name" value="PDZ"/>
</dbReference>
<dbReference type="Gene3D" id="2.30.42.10">
    <property type="match status" value="1"/>
</dbReference>
<evidence type="ECO:0000256" key="1">
    <source>
        <dbReference type="ARBA" id="ARBA00010541"/>
    </source>
</evidence>
<dbReference type="EC" id="3.4.21.-" evidence="7"/>
<dbReference type="InterPro" id="IPR036034">
    <property type="entry name" value="PDZ_sf"/>
</dbReference>
<dbReference type="InterPro" id="IPR009003">
    <property type="entry name" value="Peptidase_S1_PA"/>
</dbReference>
<feature type="compositionally biased region" description="Low complexity" evidence="4">
    <location>
        <begin position="82"/>
        <end position="96"/>
    </location>
</feature>
<feature type="region of interest" description="Disordered" evidence="4">
    <location>
        <begin position="1"/>
        <end position="39"/>
    </location>
</feature>
<comment type="caution">
    <text evidence="7">The sequence shown here is derived from an EMBL/GenBank/DDBJ whole genome shotgun (WGS) entry which is preliminary data.</text>
</comment>
<gene>
    <name evidence="7" type="ORF">ACFOLH_01565</name>
</gene>
<evidence type="ECO:0000256" key="2">
    <source>
        <dbReference type="ARBA" id="ARBA00022670"/>
    </source>
</evidence>
<dbReference type="GO" id="GO:0008233">
    <property type="term" value="F:peptidase activity"/>
    <property type="evidence" value="ECO:0007669"/>
    <property type="project" value="UniProtKB-KW"/>
</dbReference>
<evidence type="ECO:0000259" key="6">
    <source>
        <dbReference type="PROSITE" id="PS50106"/>
    </source>
</evidence>
<dbReference type="Pfam" id="PF13180">
    <property type="entry name" value="PDZ_2"/>
    <property type="match status" value="1"/>
</dbReference>
<dbReference type="PANTHER" id="PTHR43343:SF3">
    <property type="entry name" value="PROTEASE DO-LIKE 8, CHLOROPLASTIC"/>
    <property type="match status" value="1"/>
</dbReference>
<comment type="similarity">
    <text evidence="1">Belongs to the peptidase S1C family.</text>
</comment>
<dbReference type="PROSITE" id="PS50106">
    <property type="entry name" value="PDZ"/>
    <property type="match status" value="1"/>
</dbReference>
<keyword evidence="3 7" id="KW-0378">Hydrolase</keyword>
<feature type="compositionally biased region" description="Low complexity" evidence="4">
    <location>
        <begin position="104"/>
        <end position="122"/>
    </location>
</feature>
<dbReference type="SUPFAM" id="SSF50156">
    <property type="entry name" value="PDZ domain-like"/>
    <property type="match status" value="1"/>
</dbReference>
<dbReference type="PANTHER" id="PTHR43343">
    <property type="entry name" value="PEPTIDASE S12"/>
    <property type="match status" value="1"/>
</dbReference>
<accession>A0ABV7WB36</accession>
<dbReference type="SMART" id="SM00228">
    <property type="entry name" value="PDZ"/>
    <property type="match status" value="1"/>
</dbReference>
<dbReference type="InterPro" id="IPR051201">
    <property type="entry name" value="Chloro_Bact_Ser_Proteases"/>
</dbReference>
<dbReference type="InterPro" id="IPR043504">
    <property type="entry name" value="Peptidase_S1_PA_chymotrypsin"/>
</dbReference>
<dbReference type="GO" id="GO:0006508">
    <property type="term" value="P:proteolysis"/>
    <property type="evidence" value="ECO:0007669"/>
    <property type="project" value="UniProtKB-KW"/>
</dbReference>
<dbReference type="EMBL" id="JBHRWW010000001">
    <property type="protein sequence ID" value="MFC3687024.1"/>
    <property type="molecule type" value="Genomic_DNA"/>
</dbReference>
<evidence type="ECO:0000256" key="4">
    <source>
        <dbReference type="SAM" id="MobiDB-lite"/>
    </source>
</evidence>
<sequence>MTEPGSDRTQPLPVPPTPWAHPQQPAPAGTEQPVPAPRRRTPLAVTAVAATALMAAGAVGVGAVVVTTADDLVAALAPLPALGADGDTATDGSADGSPDDSSDSTDGSSDDPGTTDATGASAAADGVDWGEVAEQVQPSVVAITVQSADGSGGQGSGVVLDEAGHVLTNNHVVATSSGGVEVSVTLVDGRVLAADVVGLDPSTDLAVLQVLDAPDDLVPVELGSSDDVQVGDPVMAVGNPLGLAGTVTTGIVSALDRPVTTQSVGVSSGEPVVTDAVQTDAAVNPGNSGGALVDAQGRLVGINSSIAGLGSGAGGQSGSIGLGFAIPVDSAAAVAEQLIEDGTAEHARLGVYLDDATAEVVDGPWAGERLGAGLAQVEPGSAAAQAGLQAGDVVVAVEGRPTTSAVSLTARVRALQPGQTVDVVVERDGEALEVPVTVEAAEA</sequence>
<dbReference type="InterPro" id="IPR001940">
    <property type="entry name" value="Peptidase_S1C"/>
</dbReference>
<feature type="domain" description="PDZ" evidence="6">
    <location>
        <begin position="333"/>
        <end position="429"/>
    </location>
</feature>
<keyword evidence="2 7" id="KW-0645">Protease</keyword>
<dbReference type="PRINTS" id="PR00834">
    <property type="entry name" value="PROTEASES2C"/>
</dbReference>
<dbReference type="SUPFAM" id="SSF50494">
    <property type="entry name" value="Trypsin-like serine proteases"/>
    <property type="match status" value="1"/>
</dbReference>
<protein>
    <submittedName>
        <fullName evidence="7">S1C family serine protease</fullName>
        <ecNumber evidence="7">3.4.21.-</ecNumber>
    </submittedName>
</protein>